<dbReference type="OMA" id="FKQVCSM"/>
<dbReference type="EMBL" id="LT553855">
    <property type="protein sequence ID" value="SAM02440.1"/>
    <property type="molecule type" value="Genomic_DNA"/>
</dbReference>
<feature type="domain" description="Essential protein Yae1 N-terminal" evidence="2">
    <location>
        <begin position="25"/>
        <end position="63"/>
    </location>
</feature>
<name>A0A168PI93_ABSGL</name>
<keyword evidence="4" id="KW-1185">Reference proteome</keyword>
<gene>
    <name evidence="3" type="primary">ABSGL_08233.1 scaffold 9741</name>
</gene>
<dbReference type="AlphaFoldDB" id="A0A168PI93"/>
<comment type="similarity">
    <text evidence="1">Belongs to the LTO1 family.</text>
</comment>
<dbReference type="PANTHER" id="PTHR28532:SF1">
    <property type="entry name" value="ORAL CANCER OVEREXPRESSED 1"/>
    <property type="match status" value="1"/>
</dbReference>
<organism evidence="3">
    <name type="scientific">Absidia glauca</name>
    <name type="common">Pin mould</name>
    <dbReference type="NCBI Taxonomy" id="4829"/>
    <lineage>
        <taxon>Eukaryota</taxon>
        <taxon>Fungi</taxon>
        <taxon>Fungi incertae sedis</taxon>
        <taxon>Mucoromycota</taxon>
        <taxon>Mucoromycotina</taxon>
        <taxon>Mucoromycetes</taxon>
        <taxon>Mucorales</taxon>
        <taxon>Cunninghamellaceae</taxon>
        <taxon>Absidia</taxon>
    </lineage>
</organism>
<proteinExistence type="inferred from homology"/>
<evidence type="ECO:0000259" key="2">
    <source>
        <dbReference type="Pfam" id="PF09811"/>
    </source>
</evidence>
<evidence type="ECO:0000313" key="3">
    <source>
        <dbReference type="EMBL" id="SAM02440.1"/>
    </source>
</evidence>
<dbReference type="OrthoDB" id="48036at2759"/>
<dbReference type="Pfam" id="PF09811">
    <property type="entry name" value="Yae1_N"/>
    <property type="match status" value="1"/>
</dbReference>
<reference evidence="3" key="1">
    <citation type="submission" date="2016-04" db="EMBL/GenBank/DDBJ databases">
        <authorList>
            <person name="Evans L.H."/>
            <person name="Alamgir A."/>
            <person name="Owens N."/>
            <person name="Weber N.D."/>
            <person name="Virtaneva K."/>
            <person name="Barbian K."/>
            <person name="Babar A."/>
            <person name="Rosenke K."/>
        </authorList>
    </citation>
    <scope>NUCLEOTIDE SEQUENCE [LARGE SCALE GENOMIC DNA]</scope>
    <source>
        <strain evidence="3">CBS 101.48</strain>
    </source>
</reference>
<evidence type="ECO:0000313" key="4">
    <source>
        <dbReference type="Proteomes" id="UP000078561"/>
    </source>
</evidence>
<dbReference type="InterPro" id="IPR052436">
    <property type="entry name" value="LTO1_adapter"/>
</dbReference>
<dbReference type="STRING" id="4829.A0A168PI93"/>
<dbReference type="InParanoid" id="A0A168PI93"/>
<protein>
    <recommendedName>
        <fullName evidence="2">Essential protein Yae1 N-terminal domain-containing protein</fullName>
    </recommendedName>
</protein>
<dbReference type="PANTHER" id="PTHR28532">
    <property type="entry name" value="GEO13458P1"/>
    <property type="match status" value="1"/>
</dbReference>
<dbReference type="Proteomes" id="UP000078561">
    <property type="component" value="Unassembled WGS sequence"/>
</dbReference>
<evidence type="ECO:0000256" key="1">
    <source>
        <dbReference type="ARBA" id="ARBA00038090"/>
    </source>
</evidence>
<dbReference type="InterPro" id="IPR019191">
    <property type="entry name" value="Essential_protein_Yae1_N"/>
</dbReference>
<accession>A0A168PI93</accession>
<sequence length="139" mass="15988">MTDTLERSQDLESLCYLETMFQEHGFDDGYRDGEKSGELEGRIFGCEKAYELGREIGFYSGCVDSWTELASLHPGKINPRALRHMDVLRNMISEFPATNSPDADMYGLRDKMKNKMRVITSLLNVQQKYVMAEPPKMTY</sequence>